<dbReference type="PANTHER" id="PTHR23020">
    <property type="entry name" value="UNCHARACTERIZED NUCLEAR HORMONE RECEPTOR-RELATED"/>
    <property type="match status" value="1"/>
</dbReference>
<organism evidence="1 2">
    <name type="scientific">Parastrongyloides trichosuri</name>
    <name type="common">Possum-specific nematode worm</name>
    <dbReference type="NCBI Taxonomy" id="131310"/>
    <lineage>
        <taxon>Eukaryota</taxon>
        <taxon>Metazoa</taxon>
        <taxon>Ecdysozoa</taxon>
        <taxon>Nematoda</taxon>
        <taxon>Chromadorea</taxon>
        <taxon>Rhabditida</taxon>
        <taxon>Tylenchina</taxon>
        <taxon>Panagrolaimomorpha</taxon>
        <taxon>Strongyloidoidea</taxon>
        <taxon>Strongyloididae</taxon>
        <taxon>Parastrongyloides</taxon>
    </lineage>
</organism>
<dbReference type="Proteomes" id="UP000038045">
    <property type="component" value="Unplaced"/>
</dbReference>
<dbReference type="Pfam" id="PF07914">
    <property type="entry name" value="DUF1679"/>
    <property type="match status" value="1"/>
</dbReference>
<reference evidence="2" key="1">
    <citation type="submission" date="2017-02" db="UniProtKB">
        <authorList>
            <consortium name="WormBaseParasite"/>
        </authorList>
    </citation>
    <scope>IDENTIFICATION</scope>
</reference>
<protein>
    <submittedName>
        <fullName evidence="2">Protein kinase domain-containing protein</fullName>
    </submittedName>
</protein>
<dbReference type="WBParaSite" id="PTRK_0000575100.1">
    <property type="protein sequence ID" value="PTRK_0000575100.1"/>
    <property type="gene ID" value="PTRK_0000575100"/>
</dbReference>
<dbReference type="PANTHER" id="PTHR23020:SF41">
    <property type="entry name" value="AMINOGLYCOSIDE PHOSPHOTRANSFERASE DOMAIN-CONTAINING PROTEIN"/>
    <property type="match status" value="1"/>
</dbReference>
<evidence type="ECO:0000313" key="2">
    <source>
        <dbReference type="WBParaSite" id="PTRK_0000575100.1"/>
    </source>
</evidence>
<dbReference type="AlphaFoldDB" id="A0A0N4ZDU5"/>
<keyword evidence="1" id="KW-1185">Reference proteome</keyword>
<dbReference type="InterPro" id="IPR052961">
    <property type="entry name" value="Oxido-Kinase-like_Enzymes"/>
</dbReference>
<dbReference type="InterPro" id="IPR012877">
    <property type="entry name" value="Dhs-27"/>
</dbReference>
<accession>A0A0N4ZDU5</accession>
<name>A0A0N4ZDU5_PARTI</name>
<proteinExistence type="predicted"/>
<sequence>MFAAKSYEKLCVEDSNISFGWIVECLVKNSNSFKKIKGDSKILKFDFQDISDGKGFISKVYKSTAYFDGDDKKVFQFITKIPGLECLTELFESETDKESINKCFDASFVSILHDQECTFYGQIMEEIGNLKAPKCYGMQDLVPKKQDGCLIMEYLSPNASNLPFYESFNVYQIKSALSELMKFQVFSLTNGKHWTTKFKNHFTLESFNSIYKLVEINYIILNEFVLKK</sequence>
<evidence type="ECO:0000313" key="1">
    <source>
        <dbReference type="Proteomes" id="UP000038045"/>
    </source>
</evidence>